<gene>
    <name evidence="1" type="ORF">LAESUDRAFT_634600</name>
</gene>
<organism evidence="1 2">
    <name type="scientific">Laetiporus sulphureus 93-53</name>
    <dbReference type="NCBI Taxonomy" id="1314785"/>
    <lineage>
        <taxon>Eukaryota</taxon>
        <taxon>Fungi</taxon>
        <taxon>Dikarya</taxon>
        <taxon>Basidiomycota</taxon>
        <taxon>Agaricomycotina</taxon>
        <taxon>Agaricomycetes</taxon>
        <taxon>Polyporales</taxon>
        <taxon>Laetiporus</taxon>
    </lineage>
</organism>
<dbReference type="InParanoid" id="A0A165B782"/>
<evidence type="ECO:0000313" key="1">
    <source>
        <dbReference type="EMBL" id="KZT00405.1"/>
    </source>
</evidence>
<dbReference type="GeneID" id="63820471"/>
<evidence type="ECO:0008006" key="3">
    <source>
        <dbReference type="Google" id="ProtNLM"/>
    </source>
</evidence>
<feature type="non-terminal residue" evidence="1">
    <location>
        <position position="1"/>
    </location>
</feature>
<name>A0A165B782_9APHY</name>
<dbReference type="OrthoDB" id="2804491at2759"/>
<dbReference type="STRING" id="1314785.A0A165B782"/>
<reference evidence="1 2" key="1">
    <citation type="journal article" date="2016" name="Mol. Biol. Evol.">
        <title>Comparative Genomics of Early-Diverging Mushroom-Forming Fungi Provides Insights into the Origins of Lignocellulose Decay Capabilities.</title>
        <authorList>
            <person name="Nagy L.G."/>
            <person name="Riley R."/>
            <person name="Tritt A."/>
            <person name="Adam C."/>
            <person name="Daum C."/>
            <person name="Floudas D."/>
            <person name="Sun H."/>
            <person name="Yadav J.S."/>
            <person name="Pangilinan J."/>
            <person name="Larsson K.H."/>
            <person name="Matsuura K."/>
            <person name="Barry K."/>
            <person name="Labutti K."/>
            <person name="Kuo R."/>
            <person name="Ohm R.A."/>
            <person name="Bhattacharya S.S."/>
            <person name="Shirouzu T."/>
            <person name="Yoshinaga Y."/>
            <person name="Martin F.M."/>
            <person name="Grigoriev I.V."/>
            <person name="Hibbett D.S."/>
        </authorList>
    </citation>
    <scope>NUCLEOTIDE SEQUENCE [LARGE SCALE GENOMIC DNA]</scope>
    <source>
        <strain evidence="1 2">93-53</strain>
    </source>
</reference>
<dbReference type="RefSeq" id="XP_040758145.1">
    <property type="nucleotide sequence ID" value="XM_040903440.1"/>
</dbReference>
<feature type="non-terminal residue" evidence="1">
    <location>
        <position position="144"/>
    </location>
</feature>
<evidence type="ECO:0000313" key="2">
    <source>
        <dbReference type="Proteomes" id="UP000076871"/>
    </source>
</evidence>
<sequence length="144" mass="16468">VLLIVSPSLNKNAAIIAHTLPYIGNTLTRLGLTIGMAKTKMVHFTSLHHSLHINPVLIIQWQGQEVIIWPAMYLRWLGIWYDRHLQFTHHIRVMTSCATSHVVAFCMLANTQRLTQRGMTVAQAHLLYLTTILPVLTFESPVWY</sequence>
<dbReference type="EMBL" id="KV427687">
    <property type="protein sequence ID" value="KZT00405.1"/>
    <property type="molecule type" value="Genomic_DNA"/>
</dbReference>
<keyword evidence="2" id="KW-1185">Reference proteome</keyword>
<accession>A0A165B782</accession>
<dbReference type="Proteomes" id="UP000076871">
    <property type="component" value="Unassembled WGS sequence"/>
</dbReference>
<protein>
    <recommendedName>
        <fullName evidence="3">Reverse transcriptase domain-containing protein</fullName>
    </recommendedName>
</protein>
<proteinExistence type="predicted"/>
<dbReference type="AlphaFoldDB" id="A0A165B782"/>